<evidence type="ECO:0000259" key="1">
    <source>
        <dbReference type="Pfam" id="PF12680"/>
    </source>
</evidence>
<keyword evidence="3" id="KW-1185">Reference proteome</keyword>
<dbReference type="SUPFAM" id="SSF54427">
    <property type="entry name" value="NTF2-like"/>
    <property type="match status" value="1"/>
</dbReference>
<dbReference type="Pfam" id="PF12680">
    <property type="entry name" value="SnoaL_2"/>
    <property type="match status" value="1"/>
</dbReference>
<dbReference type="HOGENOM" id="CLU_1980377_0_0_11"/>
<dbReference type="GO" id="GO:0016853">
    <property type="term" value="F:isomerase activity"/>
    <property type="evidence" value="ECO:0007669"/>
    <property type="project" value="UniProtKB-KW"/>
</dbReference>
<dbReference type="Gene3D" id="3.10.450.50">
    <property type="match status" value="1"/>
</dbReference>
<protein>
    <submittedName>
        <fullName evidence="2">Ketosteroid isomerase-like protein</fullName>
    </submittedName>
</protein>
<evidence type="ECO:0000313" key="2">
    <source>
        <dbReference type="EMBL" id="EXG79699.1"/>
    </source>
</evidence>
<feature type="domain" description="SnoaL-like" evidence="1">
    <location>
        <begin position="11"/>
        <end position="112"/>
    </location>
</feature>
<accession>A0A010ZM12</accession>
<gene>
    <name evidence="2" type="ORF">CryarDRAFT_0743</name>
</gene>
<dbReference type="EMBL" id="JFBT01000001">
    <property type="protein sequence ID" value="EXG79699.1"/>
    <property type="molecule type" value="Genomic_DNA"/>
</dbReference>
<comment type="caution">
    <text evidence="2">The sequence shown here is derived from an EMBL/GenBank/DDBJ whole genome shotgun (WGS) entry which is preliminary data.</text>
</comment>
<dbReference type="RefSeq" id="WP_035848466.1">
    <property type="nucleotide sequence ID" value="NZ_KK073874.1"/>
</dbReference>
<organism evidence="2 3">
    <name type="scientific">Cryptosporangium arvum DSM 44712</name>
    <dbReference type="NCBI Taxonomy" id="927661"/>
    <lineage>
        <taxon>Bacteria</taxon>
        <taxon>Bacillati</taxon>
        <taxon>Actinomycetota</taxon>
        <taxon>Actinomycetes</taxon>
        <taxon>Cryptosporangiales</taxon>
        <taxon>Cryptosporangiaceae</taxon>
        <taxon>Cryptosporangium</taxon>
    </lineage>
</organism>
<proteinExistence type="predicted"/>
<dbReference type="InterPro" id="IPR032710">
    <property type="entry name" value="NTF2-like_dom_sf"/>
</dbReference>
<name>A0A010ZM12_9ACTN</name>
<keyword evidence="2" id="KW-0413">Isomerase</keyword>
<sequence>MGQLSQTRAVVERYLAALNAGDADEVAACVTEDFHNEHTSATARSLTGRTAYRERLGGFLAEFENLHYDVEELLVDDDRAAVGYVMTFRIGGKPVRVRGMFWFRVEEGLIAHRRDYWDGTTVKQQLEQ</sequence>
<dbReference type="OrthoDB" id="3214140at2"/>
<dbReference type="Proteomes" id="UP000021053">
    <property type="component" value="Unassembled WGS sequence"/>
</dbReference>
<reference evidence="2 3" key="1">
    <citation type="submission" date="2013-07" db="EMBL/GenBank/DDBJ databases">
        <authorList>
            <consortium name="DOE Joint Genome Institute"/>
            <person name="Eisen J."/>
            <person name="Huntemann M."/>
            <person name="Han J."/>
            <person name="Chen A."/>
            <person name="Kyrpides N."/>
            <person name="Mavromatis K."/>
            <person name="Markowitz V."/>
            <person name="Palaniappan K."/>
            <person name="Ivanova N."/>
            <person name="Schaumberg A."/>
            <person name="Pati A."/>
            <person name="Liolios K."/>
            <person name="Nordberg H.P."/>
            <person name="Cantor M.N."/>
            <person name="Hua S.X."/>
            <person name="Woyke T."/>
        </authorList>
    </citation>
    <scope>NUCLEOTIDE SEQUENCE [LARGE SCALE GENOMIC DNA]</scope>
    <source>
        <strain evidence="2 3">DSM 44712</strain>
    </source>
</reference>
<dbReference type="AlphaFoldDB" id="A0A010ZM12"/>
<dbReference type="InterPro" id="IPR037401">
    <property type="entry name" value="SnoaL-like"/>
</dbReference>
<evidence type="ECO:0000313" key="3">
    <source>
        <dbReference type="Proteomes" id="UP000021053"/>
    </source>
</evidence>